<proteinExistence type="predicted"/>
<dbReference type="KEGG" id="dse:6614016"/>
<dbReference type="HOGENOM" id="CLU_1483400_0_0_1"/>
<dbReference type="GO" id="GO:1990180">
    <property type="term" value="P:mitochondrial tRNA 3'-end processing"/>
    <property type="evidence" value="ECO:0007669"/>
    <property type="project" value="TreeGrafter"/>
</dbReference>
<dbReference type="PhylomeDB" id="B4I464"/>
<dbReference type="GO" id="GO:0001680">
    <property type="term" value="P:tRNA 3'-terminal CCA addition"/>
    <property type="evidence" value="ECO:0007669"/>
    <property type="project" value="TreeGrafter"/>
</dbReference>
<dbReference type="SUPFAM" id="SSF81891">
    <property type="entry name" value="Poly A polymerase C-terminal region-like"/>
    <property type="match status" value="1"/>
</dbReference>
<reference evidence="6 7" key="1">
    <citation type="journal article" date="2007" name="Nature">
        <title>Evolution of genes and genomes on the Drosophila phylogeny.</title>
        <authorList>
            <consortium name="Drosophila 12 Genomes Consortium"/>
            <person name="Clark A.G."/>
            <person name="Eisen M.B."/>
            <person name="Smith D.R."/>
            <person name="Bergman C.M."/>
            <person name="Oliver B."/>
            <person name="Markow T.A."/>
            <person name="Kaufman T.C."/>
            <person name="Kellis M."/>
            <person name="Gelbart W."/>
            <person name="Iyer V.N."/>
            <person name="Pollard D.A."/>
            <person name="Sackton T.B."/>
            <person name="Larracuente A.M."/>
            <person name="Singh N.D."/>
            <person name="Abad J.P."/>
            <person name="Abt D.N."/>
            <person name="Adryan B."/>
            <person name="Aguade M."/>
            <person name="Akashi H."/>
            <person name="Anderson W.W."/>
            <person name="Aquadro C.F."/>
            <person name="Ardell D.H."/>
            <person name="Arguello R."/>
            <person name="Artieri C.G."/>
            <person name="Barbash D.A."/>
            <person name="Barker D."/>
            <person name="Barsanti P."/>
            <person name="Batterham P."/>
            <person name="Batzoglou S."/>
            <person name="Begun D."/>
            <person name="Bhutkar A."/>
            <person name="Blanco E."/>
            <person name="Bosak S.A."/>
            <person name="Bradley R.K."/>
            <person name="Brand A.D."/>
            <person name="Brent M.R."/>
            <person name="Brooks A.N."/>
            <person name="Brown R.H."/>
            <person name="Butlin R.K."/>
            <person name="Caggese C."/>
            <person name="Calvi B.R."/>
            <person name="Bernardo de Carvalho A."/>
            <person name="Caspi A."/>
            <person name="Castrezana S."/>
            <person name="Celniker S.E."/>
            <person name="Chang J.L."/>
            <person name="Chapple C."/>
            <person name="Chatterji S."/>
            <person name="Chinwalla A."/>
            <person name="Civetta A."/>
            <person name="Clifton S.W."/>
            <person name="Comeron J.M."/>
            <person name="Costello J.C."/>
            <person name="Coyne J.A."/>
            <person name="Daub J."/>
            <person name="David R.G."/>
            <person name="Delcher A.L."/>
            <person name="Delehaunty K."/>
            <person name="Do C.B."/>
            <person name="Ebling H."/>
            <person name="Edwards K."/>
            <person name="Eickbush T."/>
            <person name="Evans J.D."/>
            <person name="Filipski A."/>
            <person name="Findeiss S."/>
            <person name="Freyhult E."/>
            <person name="Fulton L."/>
            <person name="Fulton R."/>
            <person name="Garcia A.C."/>
            <person name="Gardiner A."/>
            <person name="Garfield D.A."/>
            <person name="Garvin B.E."/>
            <person name="Gibson G."/>
            <person name="Gilbert D."/>
            <person name="Gnerre S."/>
            <person name="Godfrey J."/>
            <person name="Good R."/>
            <person name="Gotea V."/>
            <person name="Gravely B."/>
            <person name="Greenberg A.J."/>
            <person name="Griffiths-Jones S."/>
            <person name="Gross S."/>
            <person name="Guigo R."/>
            <person name="Gustafson E.A."/>
            <person name="Haerty W."/>
            <person name="Hahn M.W."/>
            <person name="Halligan D.L."/>
            <person name="Halpern A.L."/>
            <person name="Halter G.M."/>
            <person name="Han M.V."/>
            <person name="Heger A."/>
            <person name="Hillier L."/>
            <person name="Hinrichs A.S."/>
            <person name="Holmes I."/>
            <person name="Hoskins R.A."/>
            <person name="Hubisz M.J."/>
            <person name="Hultmark D."/>
            <person name="Huntley M.A."/>
            <person name="Jaffe D.B."/>
            <person name="Jagadeeshan S."/>
            <person name="Jeck W.R."/>
            <person name="Johnson J."/>
            <person name="Jones C.D."/>
            <person name="Jordan W.C."/>
            <person name="Karpen G.H."/>
            <person name="Kataoka E."/>
            <person name="Keightley P.D."/>
            <person name="Kheradpour P."/>
            <person name="Kirkness E.F."/>
            <person name="Koerich L.B."/>
            <person name="Kristiansen K."/>
            <person name="Kudrna D."/>
            <person name="Kulathinal R.J."/>
            <person name="Kumar S."/>
            <person name="Kwok R."/>
            <person name="Lander E."/>
            <person name="Langley C.H."/>
            <person name="Lapoint R."/>
            <person name="Lazzaro B.P."/>
            <person name="Lee S.J."/>
            <person name="Levesque L."/>
            <person name="Li R."/>
            <person name="Lin C.F."/>
            <person name="Lin M.F."/>
            <person name="Lindblad-Toh K."/>
            <person name="Llopart A."/>
            <person name="Long M."/>
            <person name="Low L."/>
            <person name="Lozovsky E."/>
            <person name="Lu J."/>
            <person name="Luo M."/>
            <person name="Machado C.A."/>
            <person name="Makalowski W."/>
            <person name="Marzo M."/>
            <person name="Matsuda M."/>
            <person name="Matzkin L."/>
            <person name="McAllister B."/>
            <person name="McBride C.S."/>
            <person name="McKernan B."/>
            <person name="McKernan K."/>
            <person name="Mendez-Lago M."/>
            <person name="Minx P."/>
            <person name="Mollenhauer M.U."/>
            <person name="Montooth K."/>
            <person name="Mount S.M."/>
            <person name="Mu X."/>
            <person name="Myers E."/>
            <person name="Negre B."/>
            <person name="Newfeld S."/>
            <person name="Nielsen R."/>
            <person name="Noor M.A."/>
            <person name="O'Grady P."/>
            <person name="Pachter L."/>
            <person name="Papaceit M."/>
            <person name="Parisi M.J."/>
            <person name="Parisi M."/>
            <person name="Parts L."/>
            <person name="Pedersen J.S."/>
            <person name="Pesole G."/>
            <person name="Phillippy A.M."/>
            <person name="Ponting C.P."/>
            <person name="Pop M."/>
            <person name="Porcelli D."/>
            <person name="Powell J.R."/>
            <person name="Prohaska S."/>
            <person name="Pruitt K."/>
            <person name="Puig M."/>
            <person name="Quesneville H."/>
            <person name="Ram K.R."/>
            <person name="Rand D."/>
            <person name="Rasmussen M.D."/>
            <person name="Reed L.K."/>
            <person name="Reenan R."/>
            <person name="Reily A."/>
            <person name="Remington K.A."/>
            <person name="Rieger T.T."/>
            <person name="Ritchie M.G."/>
            <person name="Robin C."/>
            <person name="Rogers Y.H."/>
            <person name="Rohde C."/>
            <person name="Rozas J."/>
            <person name="Rubenfield M.J."/>
            <person name="Ruiz A."/>
            <person name="Russo S."/>
            <person name="Salzberg S.L."/>
            <person name="Sanchez-Gracia A."/>
            <person name="Saranga D.J."/>
            <person name="Sato H."/>
            <person name="Schaeffer S.W."/>
            <person name="Schatz M.C."/>
            <person name="Schlenke T."/>
            <person name="Schwartz R."/>
            <person name="Segarra C."/>
            <person name="Singh R.S."/>
            <person name="Sirot L."/>
            <person name="Sirota M."/>
            <person name="Sisneros N.B."/>
            <person name="Smith C.D."/>
            <person name="Smith T.F."/>
            <person name="Spieth J."/>
            <person name="Stage D.E."/>
            <person name="Stark A."/>
            <person name="Stephan W."/>
            <person name="Strausberg R.L."/>
            <person name="Strempel S."/>
            <person name="Sturgill D."/>
            <person name="Sutton G."/>
            <person name="Sutton G.G."/>
            <person name="Tao W."/>
            <person name="Teichmann S."/>
            <person name="Tobari Y.N."/>
            <person name="Tomimura Y."/>
            <person name="Tsolas J.M."/>
            <person name="Valente V.L."/>
            <person name="Venter E."/>
            <person name="Venter J.C."/>
            <person name="Vicario S."/>
            <person name="Vieira F.G."/>
            <person name="Vilella A.J."/>
            <person name="Villasante A."/>
            <person name="Walenz B."/>
            <person name="Wang J."/>
            <person name="Wasserman M."/>
            <person name="Watts T."/>
            <person name="Wilson D."/>
            <person name="Wilson R.K."/>
            <person name="Wing R.A."/>
            <person name="Wolfner M.F."/>
            <person name="Wong A."/>
            <person name="Wong G.K."/>
            <person name="Wu C.I."/>
            <person name="Wu G."/>
            <person name="Yamamoto D."/>
            <person name="Yang H.P."/>
            <person name="Yang S.P."/>
            <person name="Yorke J.A."/>
            <person name="Yoshida K."/>
            <person name="Zdobnov E."/>
            <person name="Zhang P."/>
            <person name="Zhang Y."/>
            <person name="Zimin A.V."/>
            <person name="Baldwin J."/>
            <person name="Abdouelleil A."/>
            <person name="Abdulkadir J."/>
            <person name="Abebe A."/>
            <person name="Abera B."/>
            <person name="Abreu J."/>
            <person name="Acer S.C."/>
            <person name="Aftuck L."/>
            <person name="Alexander A."/>
            <person name="An P."/>
            <person name="Anderson E."/>
            <person name="Anderson S."/>
            <person name="Arachi H."/>
            <person name="Azer M."/>
            <person name="Bachantsang P."/>
            <person name="Barry A."/>
            <person name="Bayul T."/>
            <person name="Berlin A."/>
            <person name="Bessette D."/>
            <person name="Bloom T."/>
            <person name="Blye J."/>
            <person name="Boguslavskiy L."/>
            <person name="Bonnet C."/>
            <person name="Boukhgalter B."/>
            <person name="Bourzgui I."/>
            <person name="Brown A."/>
            <person name="Cahill P."/>
            <person name="Channer S."/>
            <person name="Cheshatsang Y."/>
            <person name="Chuda L."/>
            <person name="Citroen M."/>
            <person name="Collymore A."/>
            <person name="Cooke P."/>
            <person name="Costello M."/>
            <person name="D'Aco K."/>
            <person name="Daza R."/>
            <person name="De Haan G."/>
            <person name="DeGray S."/>
            <person name="DeMaso C."/>
            <person name="Dhargay N."/>
            <person name="Dooley K."/>
            <person name="Dooley E."/>
            <person name="Doricent M."/>
            <person name="Dorje P."/>
            <person name="Dorjee K."/>
            <person name="Dupes A."/>
            <person name="Elong R."/>
            <person name="Falk J."/>
            <person name="Farina A."/>
            <person name="Faro S."/>
            <person name="Ferguson D."/>
            <person name="Fisher S."/>
            <person name="Foley C.D."/>
            <person name="Franke A."/>
            <person name="Friedrich D."/>
            <person name="Gadbois L."/>
            <person name="Gearin G."/>
            <person name="Gearin C.R."/>
            <person name="Giannoukos G."/>
            <person name="Goode T."/>
            <person name="Graham J."/>
            <person name="Grandbois E."/>
            <person name="Grewal S."/>
            <person name="Gyaltsen K."/>
            <person name="Hafez N."/>
            <person name="Hagos B."/>
            <person name="Hall J."/>
            <person name="Henson C."/>
            <person name="Hollinger A."/>
            <person name="Honan T."/>
            <person name="Huard M.D."/>
            <person name="Hughes L."/>
            <person name="Hurhula B."/>
            <person name="Husby M.E."/>
            <person name="Kamat A."/>
            <person name="Kanga B."/>
            <person name="Kashin S."/>
            <person name="Khazanovich D."/>
            <person name="Kisner P."/>
            <person name="Lance K."/>
            <person name="Lara M."/>
            <person name="Lee W."/>
            <person name="Lennon N."/>
            <person name="Letendre F."/>
            <person name="LeVine R."/>
            <person name="Lipovsky A."/>
            <person name="Liu X."/>
            <person name="Liu J."/>
            <person name="Liu S."/>
            <person name="Lokyitsang T."/>
            <person name="Lokyitsang Y."/>
            <person name="Lubonja R."/>
            <person name="Lui A."/>
            <person name="MacDonald P."/>
            <person name="Magnisalis V."/>
            <person name="Maru K."/>
            <person name="Matthews C."/>
            <person name="McCusker W."/>
            <person name="McDonough S."/>
            <person name="Mehta T."/>
            <person name="Meldrim J."/>
            <person name="Meneus L."/>
            <person name="Mihai O."/>
            <person name="Mihalev A."/>
            <person name="Mihova T."/>
            <person name="Mittelman R."/>
            <person name="Mlenga V."/>
            <person name="Montmayeur A."/>
            <person name="Mulrain L."/>
            <person name="Navidi A."/>
            <person name="Naylor J."/>
            <person name="Negash T."/>
            <person name="Nguyen T."/>
            <person name="Nguyen N."/>
            <person name="Nicol R."/>
            <person name="Norbu C."/>
            <person name="Norbu N."/>
            <person name="Novod N."/>
            <person name="O'Neill B."/>
            <person name="Osman S."/>
            <person name="Markiewicz E."/>
            <person name="Oyono O.L."/>
            <person name="Patti C."/>
            <person name="Phunkhang P."/>
            <person name="Pierre F."/>
            <person name="Priest M."/>
            <person name="Raghuraman S."/>
            <person name="Rege F."/>
            <person name="Reyes R."/>
            <person name="Rise C."/>
            <person name="Rogov P."/>
            <person name="Ross K."/>
            <person name="Ryan E."/>
            <person name="Settipalli S."/>
            <person name="Shea T."/>
            <person name="Sherpa N."/>
            <person name="Shi L."/>
            <person name="Shih D."/>
            <person name="Sparrow T."/>
            <person name="Spaulding J."/>
            <person name="Stalker J."/>
            <person name="Stange-Thomann N."/>
            <person name="Stavropoulos S."/>
            <person name="Stone C."/>
            <person name="Strader C."/>
            <person name="Tesfaye S."/>
            <person name="Thomson T."/>
            <person name="Thoulutsang Y."/>
            <person name="Thoulutsang D."/>
            <person name="Topham K."/>
            <person name="Topping I."/>
            <person name="Tsamla T."/>
            <person name="Vassiliev H."/>
            <person name="Vo A."/>
            <person name="Wangchuk T."/>
            <person name="Wangdi T."/>
            <person name="Weiand M."/>
            <person name="Wilkinson J."/>
            <person name="Wilson A."/>
            <person name="Yadav S."/>
            <person name="Young G."/>
            <person name="Yu Q."/>
            <person name="Zembek L."/>
            <person name="Zhong D."/>
            <person name="Zimmer A."/>
            <person name="Zwirko Z."/>
            <person name="Jaffe D.B."/>
            <person name="Alvarez P."/>
            <person name="Brockman W."/>
            <person name="Butler J."/>
            <person name="Chin C."/>
            <person name="Gnerre S."/>
            <person name="Grabherr M."/>
            <person name="Kleber M."/>
            <person name="Mauceli E."/>
            <person name="MacCallum I."/>
        </authorList>
    </citation>
    <scope>NUCLEOTIDE SEQUENCE [LARGE SCALE GENOMIC DNA]</scope>
    <source>
        <strain evidence="7">Rob3c / Tucson 14021-0248.25</strain>
    </source>
</reference>
<dbReference type="OMA" id="FERWTIP"/>
<keyword evidence="3" id="KW-0548">Nucleotidyltransferase</keyword>
<keyword evidence="7" id="KW-1185">Reference proteome</keyword>
<dbReference type="Gene3D" id="1.10.3090.10">
    <property type="entry name" value="cca-adding enzyme, domain 2"/>
    <property type="match status" value="1"/>
</dbReference>
<dbReference type="AlphaFoldDB" id="B4I464"/>
<dbReference type="Proteomes" id="UP000001292">
    <property type="component" value="Unassembled WGS sequence"/>
</dbReference>
<evidence type="ECO:0000313" key="6">
    <source>
        <dbReference type="EMBL" id="EDW55007.1"/>
    </source>
</evidence>
<keyword evidence="5" id="KW-0460">Magnesium</keyword>
<dbReference type="PANTHER" id="PTHR46173">
    <property type="entry name" value="CCA TRNA NUCLEOTIDYLTRANSFERASE 1, MITOCHONDRIAL"/>
    <property type="match status" value="1"/>
</dbReference>
<evidence type="ECO:0000313" key="7">
    <source>
        <dbReference type="Proteomes" id="UP000001292"/>
    </source>
</evidence>
<dbReference type="STRING" id="7238.B4I464"/>
<evidence type="ECO:0000256" key="4">
    <source>
        <dbReference type="ARBA" id="ARBA00022723"/>
    </source>
</evidence>
<evidence type="ECO:0000256" key="1">
    <source>
        <dbReference type="ARBA" id="ARBA00001946"/>
    </source>
</evidence>
<name>B4I464_DROSE</name>
<evidence type="ECO:0000256" key="5">
    <source>
        <dbReference type="ARBA" id="ARBA00022842"/>
    </source>
</evidence>
<dbReference type="PANTHER" id="PTHR46173:SF1">
    <property type="entry name" value="CCA TRNA NUCLEOTIDYLTRANSFERASE 1, MITOCHONDRIAL"/>
    <property type="match status" value="1"/>
</dbReference>
<evidence type="ECO:0000256" key="2">
    <source>
        <dbReference type="ARBA" id="ARBA00022694"/>
    </source>
</evidence>
<dbReference type="EMBL" id="CH480821">
    <property type="protein sequence ID" value="EDW55007.1"/>
    <property type="molecule type" value="Genomic_DNA"/>
</dbReference>
<keyword evidence="2" id="KW-0819">tRNA processing</keyword>
<keyword evidence="3" id="KW-0808">Transferase</keyword>
<accession>B4I464</accession>
<evidence type="ECO:0000256" key="3">
    <source>
        <dbReference type="ARBA" id="ARBA00022695"/>
    </source>
</evidence>
<sequence>MHRCNLFEYIGLPKEPNLDDFDRFCKALDKFEKPHQPILYLAGMLHSVEDAMEMHKRLKLSAYERDLARFITQEREKVGSHYTTLRDLQKLCLQKYIQRDFVEQLLKYSGKLELYNQLKSWVKPDFPIRGNALAQHGLNGVRLGLVMDELKLLWADSDFQLTHDDLLKKIPNVLEKIPSSPSKAKRSK</sequence>
<dbReference type="InterPro" id="IPR050264">
    <property type="entry name" value="Bact_CCA-adding_enz_type3_sf"/>
</dbReference>
<comment type="cofactor">
    <cofactor evidence="1">
        <name>Mg(2+)</name>
        <dbReference type="ChEBI" id="CHEBI:18420"/>
    </cofactor>
</comment>
<protein>
    <submittedName>
        <fullName evidence="6">GM10596</fullName>
    </submittedName>
</protein>
<keyword evidence="4" id="KW-0479">Metal-binding</keyword>
<organism evidence="7">
    <name type="scientific">Drosophila sechellia</name>
    <name type="common">Fruit fly</name>
    <dbReference type="NCBI Taxonomy" id="7238"/>
    <lineage>
        <taxon>Eukaryota</taxon>
        <taxon>Metazoa</taxon>
        <taxon>Ecdysozoa</taxon>
        <taxon>Arthropoda</taxon>
        <taxon>Hexapoda</taxon>
        <taxon>Insecta</taxon>
        <taxon>Pterygota</taxon>
        <taxon>Neoptera</taxon>
        <taxon>Endopterygota</taxon>
        <taxon>Diptera</taxon>
        <taxon>Brachycera</taxon>
        <taxon>Muscomorpha</taxon>
        <taxon>Ephydroidea</taxon>
        <taxon>Drosophilidae</taxon>
        <taxon>Drosophila</taxon>
        <taxon>Sophophora</taxon>
    </lineage>
</organism>
<dbReference type="GO" id="GO:0005739">
    <property type="term" value="C:mitochondrion"/>
    <property type="evidence" value="ECO:0007669"/>
    <property type="project" value="TreeGrafter"/>
</dbReference>
<dbReference type="GO" id="GO:0016779">
    <property type="term" value="F:nucleotidyltransferase activity"/>
    <property type="evidence" value="ECO:0007669"/>
    <property type="project" value="UniProtKB-KW"/>
</dbReference>
<dbReference type="GO" id="GO:0000049">
    <property type="term" value="F:tRNA binding"/>
    <property type="evidence" value="ECO:0007669"/>
    <property type="project" value="TreeGrafter"/>
</dbReference>
<gene>
    <name evidence="6" type="primary">Dsec\GM10596</name>
    <name evidence="6" type="ORF">Dsec_GM10596</name>
</gene>
<dbReference type="GO" id="GO:0046872">
    <property type="term" value="F:metal ion binding"/>
    <property type="evidence" value="ECO:0007669"/>
    <property type="project" value="UniProtKB-KW"/>
</dbReference>